<feature type="transmembrane region" description="Helical" evidence="1">
    <location>
        <begin position="121"/>
        <end position="141"/>
    </location>
</feature>
<feature type="transmembrane region" description="Helical" evidence="1">
    <location>
        <begin position="161"/>
        <end position="185"/>
    </location>
</feature>
<keyword evidence="3" id="KW-1185">Reference proteome</keyword>
<name>A0A6L3VT82_9ACTN</name>
<gene>
    <name evidence="2" type="ORF">F9B16_17135</name>
</gene>
<evidence type="ECO:0000313" key="2">
    <source>
        <dbReference type="EMBL" id="KAB2380738.1"/>
    </source>
</evidence>
<feature type="transmembrane region" description="Helical" evidence="1">
    <location>
        <begin position="33"/>
        <end position="54"/>
    </location>
</feature>
<dbReference type="Pfam" id="PF10825">
    <property type="entry name" value="DUF2752"/>
    <property type="match status" value="1"/>
</dbReference>
<protein>
    <submittedName>
        <fullName evidence="2">DUF2752 domain-containing protein</fullName>
    </submittedName>
</protein>
<keyword evidence="1" id="KW-1133">Transmembrane helix</keyword>
<organism evidence="2 3">
    <name type="scientific">Actinomadura montaniterrae</name>
    <dbReference type="NCBI Taxonomy" id="1803903"/>
    <lineage>
        <taxon>Bacteria</taxon>
        <taxon>Bacillati</taxon>
        <taxon>Actinomycetota</taxon>
        <taxon>Actinomycetes</taxon>
        <taxon>Streptosporangiales</taxon>
        <taxon>Thermomonosporaceae</taxon>
        <taxon>Actinomadura</taxon>
    </lineage>
</organism>
<keyword evidence="1" id="KW-0812">Transmembrane</keyword>
<dbReference type="OrthoDB" id="5149870at2"/>
<dbReference type="RefSeq" id="WP_151541080.1">
    <property type="nucleotide sequence ID" value="NZ_WBMR01000042.1"/>
</dbReference>
<feature type="transmembrane region" description="Helical" evidence="1">
    <location>
        <begin position="89"/>
        <end position="109"/>
    </location>
</feature>
<dbReference type="EMBL" id="WBMR01000042">
    <property type="protein sequence ID" value="KAB2380738.1"/>
    <property type="molecule type" value="Genomic_DNA"/>
</dbReference>
<dbReference type="AlphaFoldDB" id="A0A6L3VT82"/>
<reference evidence="2 3" key="1">
    <citation type="submission" date="2019-09" db="EMBL/GenBank/DDBJ databases">
        <title>Actinomadura physcomitrii sp. nov., a novel actinomycete isolated from moss [Physcomitrium sphaericum (Ludw) Fuernr].</title>
        <authorList>
            <person name="Liu C."/>
            <person name="Zhuang X."/>
        </authorList>
    </citation>
    <scope>NUCLEOTIDE SEQUENCE [LARGE SCALE GENOMIC DNA]</scope>
    <source>
        <strain evidence="2 3">CYP1-1B</strain>
    </source>
</reference>
<dbReference type="Proteomes" id="UP000483004">
    <property type="component" value="Unassembled WGS sequence"/>
</dbReference>
<proteinExistence type="predicted"/>
<keyword evidence="1" id="KW-0472">Membrane</keyword>
<evidence type="ECO:0000256" key="1">
    <source>
        <dbReference type="SAM" id="Phobius"/>
    </source>
</evidence>
<dbReference type="InterPro" id="IPR021215">
    <property type="entry name" value="DUF2752"/>
</dbReference>
<accession>A0A6L3VT82</accession>
<evidence type="ECO:0000313" key="3">
    <source>
        <dbReference type="Proteomes" id="UP000483004"/>
    </source>
</evidence>
<comment type="caution">
    <text evidence="2">The sequence shown here is derived from an EMBL/GenBank/DDBJ whole genome shotgun (WGS) entry which is preliminary data.</text>
</comment>
<sequence length="200" mass="21298">MAGGREGMRERGTGWVPVRFSWDRDDRHRRLRAVAVAGLVAGALMAVFGLPPIALHSPLRLIGMVCPLCGGTRAVQALMRGDVATAWHYNPLAFAVVPGALLVLVRWGAGLVSGRWVNVRVLRPAVVWIVGALAVAALWAYQASHATMLRSGDGSFRHQVAGMGLAMVVVAAAAAVQMLVVLPLVRRFRAGRAGTEQPRG</sequence>